<keyword evidence="6" id="KW-0597">Phosphoprotein</keyword>
<dbReference type="PANTHER" id="PTHR33149">
    <property type="entry name" value="PHOTOSYSTEM II PROTEIN D1"/>
    <property type="match status" value="1"/>
</dbReference>
<evidence type="ECO:0008006" key="23">
    <source>
        <dbReference type="Google" id="ProtNLM"/>
    </source>
</evidence>
<keyword evidence="5" id="KW-0602">Photosynthesis</keyword>
<keyword evidence="17" id="KW-0793">Thylakoid</keyword>
<evidence type="ECO:0000256" key="20">
    <source>
        <dbReference type="SAM" id="Phobius"/>
    </source>
</evidence>
<keyword evidence="9" id="KW-0479">Metal-binding</keyword>
<comment type="caution">
    <text evidence="21">The sequence shown here is derived from an EMBL/GenBank/DDBJ whole genome shotgun (WGS) entry which is preliminary data.</text>
</comment>
<evidence type="ECO:0000256" key="11">
    <source>
        <dbReference type="ARBA" id="ARBA00022982"/>
    </source>
</evidence>
<evidence type="ECO:0000256" key="17">
    <source>
        <dbReference type="ARBA" id="ARBA00023078"/>
    </source>
</evidence>
<evidence type="ECO:0000256" key="14">
    <source>
        <dbReference type="ARBA" id="ARBA00022991"/>
    </source>
</evidence>
<evidence type="ECO:0000256" key="10">
    <source>
        <dbReference type="ARBA" id="ARBA00022842"/>
    </source>
</evidence>
<comment type="subcellular location">
    <subcellularLocation>
        <location evidence="1">Membrane</location>
        <topology evidence="1">Multi-pass membrane protein</topology>
    </subcellularLocation>
</comment>
<gene>
    <name evidence="21" type="ORF">LITE_LOCUS44742</name>
</gene>
<reference evidence="21" key="1">
    <citation type="submission" date="2022-08" db="EMBL/GenBank/DDBJ databases">
        <authorList>
            <person name="Gutierrez-Valencia J."/>
        </authorList>
    </citation>
    <scope>NUCLEOTIDE SEQUENCE</scope>
</reference>
<dbReference type="InterPro" id="IPR000484">
    <property type="entry name" value="Photo_RC_L/M"/>
</dbReference>
<dbReference type="Gene3D" id="1.20.85.10">
    <property type="entry name" value="Photosystem II protein D1-like"/>
    <property type="match status" value="1"/>
</dbReference>
<keyword evidence="4" id="KW-0148">Chlorophyll</keyword>
<evidence type="ECO:0000256" key="12">
    <source>
        <dbReference type="ARBA" id="ARBA00022989"/>
    </source>
</evidence>
<keyword evidence="14" id="KW-0157">Chromophore</keyword>
<evidence type="ECO:0000256" key="3">
    <source>
        <dbReference type="ARBA" id="ARBA00022448"/>
    </source>
</evidence>
<keyword evidence="15" id="KW-0560">Oxidoreductase</keyword>
<comment type="similarity">
    <text evidence="2">Belongs to the reaction center PufL/M/PsbA/D family.</text>
</comment>
<evidence type="ECO:0000256" key="13">
    <source>
        <dbReference type="ARBA" id="ARBA00022990"/>
    </source>
</evidence>
<evidence type="ECO:0000256" key="2">
    <source>
        <dbReference type="ARBA" id="ARBA00008204"/>
    </source>
</evidence>
<dbReference type="GO" id="GO:0009772">
    <property type="term" value="P:photosynthetic electron transport in photosystem II"/>
    <property type="evidence" value="ECO:0007669"/>
    <property type="project" value="InterPro"/>
</dbReference>
<keyword evidence="8 20" id="KW-0812">Transmembrane</keyword>
<accession>A0AAV0QVN9</accession>
<evidence type="ECO:0000256" key="18">
    <source>
        <dbReference type="ARBA" id="ARBA00023136"/>
    </source>
</evidence>
<keyword evidence="12 20" id="KW-1133">Transmembrane helix</keyword>
<keyword evidence="19" id="KW-0604">Photosystem II</keyword>
<dbReference type="InterPro" id="IPR036854">
    <property type="entry name" value="Photo_II_D1/D2_sf"/>
</dbReference>
<evidence type="ECO:0000256" key="8">
    <source>
        <dbReference type="ARBA" id="ARBA00022692"/>
    </source>
</evidence>
<dbReference type="EMBL" id="CAMGYJ010000010">
    <property type="protein sequence ID" value="CAI0548379.1"/>
    <property type="molecule type" value="Genomic_DNA"/>
</dbReference>
<keyword evidence="3" id="KW-0813">Transport</keyword>
<evidence type="ECO:0000256" key="1">
    <source>
        <dbReference type="ARBA" id="ARBA00004141"/>
    </source>
</evidence>
<dbReference type="GO" id="GO:0016168">
    <property type="term" value="F:chlorophyll binding"/>
    <property type="evidence" value="ECO:0007669"/>
    <property type="project" value="UniProtKB-KW"/>
</dbReference>
<keyword evidence="11" id="KW-0249">Electron transport</keyword>
<dbReference type="PANTHER" id="PTHR33149:SF12">
    <property type="entry name" value="PHOTOSYSTEM II D2 PROTEIN"/>
    <property type="match status" value="1"/>
</dbReference>
<keyword evidence="7" id="KW-0934">Plastid</keyword>
<keyword evidence="18 20" id="KW-0472">Membrane</keyword>
<dbReference type="SUPFAM" id="SSF81483">
    <property type="entry name" value="Bacterial photosystem II reaction centre, L and M subunits"/>
    <property type="match status" value="1"/>
</dbReference>
<feature type="transmembrane region" description="Helical" evidence="20">
    <location>
        <begin position="58"/>
        <end position="76"/>
    </location>
</feature>
<evidence type="ECO:0000256" key="7">
    <source>
        <dbReference type="ARBA" id="ARBA00022640"/>
    </source>
</evidence>
<dbReference type="GO" id="GO:0009535">
    <property type="term" value="C:chloroplast thylakoid membrane"/>
    <property type="evidence" value="ECO:0007669"/>
    <property type="project" value="TreeGrafter"/>
</dbReference>
<evidence type="ECO:0000256" key="6">
    <source>
        <dbReference type="ARBA" id="ARBA00022553"/>
    </source>
</evidence>
<dbReference type="GO" id="GO:0016491">
    <property type="term" value="F:oxidoreductase activity"/>
    <property type="evidence" value="ECO:0007669"/>
    <property type="project" value="UniProtKB-KW"/>
</dbReference>
<keyword evidence="13" id="KW-0007">Acetylation</keyword>
<evidence type="ECO:0000256" key="9">
    <source>
        <dbReference type="ARBA" id="ARBA00022723"/>
    </source>
</evidence>
<dbReference type="AlphaFoldDB" id="A0AAV0QVN9"/>
<dbReference type="InterPro" id="IPR055266">
    <property type="entry name" value="D1/D2"/>
</dbReference>
<evidence type="ECO:0000313" key="22">
    <source>
        <dbReference type="Proteomes" id="UP001154282"/>
    </source>
</evidence>
<feature type="non-terminal residue" evidence="21">
    <location>
        <position position="1"/>
    </location>
</feature>
<dbReference type="GO" id="GO:0009523">
    <property type="term" value="C:photosystem II"/>
    <property type="evidence" value="ECO:0007669"/>
    <property type="project" value="UniProtKB-KW"/>
</dbReference>
<keyword evidence="10" id="KW-0460">Magnesium</keyword>
<dbReference type="Proteomes" id="UP001154282">
    <property type="component" value="Unassembled WGS sequence"/>
</dbReference>
<keyword evidence="22" id="KW-1185">Reference proteome</keyword>
<dbReference type="Pfam" id="PF00124">
    <property type="entry name" value="Photo_RC"/>
    <property type="match status" value="1"/>
</dbReference>
<evidence type="ECO:0000256" key="5">
    <source>
        <dbReference type="ARBA" id="ARBA00022531"/>
    </source>
</evidence>
<evidence type="ECO:0000256" key="19">
    <source>
        <dbReference type="ARBA" id="ARBA00023276"/>
    </source>
</evidence>
<name>A0AAV0QVN9_9ROSI</name>
<evidence type="ECO:0000313" key="21">
    <source>
        <dbReference type="EMBL" id="CAI0548379.1"/>
    </source>
</evidence>
<proteinExistence type="inferred from homology"/>
<sequence length="130" mass="14403">AYFALGGWFTGTTFVTSWYTHGLASSYLEGCNFLTAAVSTPANKAQGDFTRWCQLGGLWTFVALHGAFGLIGFMLRQFELARSVQLRPYNAIAFSGPIAVFLSVFLIYPLGQSGWFFAPSFNSLLHFYQT</sequence>
<dbReference type="GO" id="GO:0046872">
    <property type="term" value="F:metal ion binding"/>
    <property type="evidence" value="ECO:0007669"/>
    <property type="project" value="UniProtKB-KW"/>
</dbReference>
<protein>
    <recommendedName>
        <fullName evidence="23">Photosystem II D2 protein</fullName>
    </recommendedName>
</protein>
<feature type="transmembrane region" description="Helical" evidence="20">
    <location>
        <begin position="88"/>
        <end position="110"/>
    </location>
</feature>
<evidence type="ECO:0000256" key="4">
    <source>
        <dbReference type="ARBA" id="ARBA00022494"/>
    </source>
</evidence>
<evidence type="ECO:0000256" key="16">
    <source>
        <dbReference type="ARBA" id="ARBA00023004"/>
    </source>
</evidence>
<organism evidence="21 22">
    <name type="scientific">Linum tenue</name>
    <dbReference type="NCBI Taxonomy" id="586396"/>
    <lineage>
        <taxon>Eukaryota</taxon>
        <taxon>Viridiplantae</taxon>
        <taxon>Streptophyta</taxon>
        <taxon>Embryophyta</taxon>
        <taxon>Tracheophyta</taxon>
        <taxon>Spermatophyta</taxon>
        <taxon>Magnoliopsida</taxon>
        <taxon>eudicotyledons</taxon>
        <taxon>Gunneridae</taxon>
        <taxon>Pentapetalae</taxon>
        <taxon>rosids</taxon>
        <taxon>fabids</taxon>
        <taxon>Malpighiales</taxon>
        <taxon>Linaceae</taxon>
        <taxon>Linum</taxon>
    </lineage>
</organism>
<keyword evidence="16" id="KW-0408">Iron</keyword>
<evidence type="ECO:0000256" key="15">
    <source>
        <dbReference type="ARBA" id="ARBA00023002"/>
    </source>
</evidence>